<feature type="transmembrane region" description="Helical" evidence="2">
    <location>
        <begin position="313"/>
        <end position="335"/>
    </location>
</feature>
<dbReference type="SUPFAM" id="SSF53448">
    <property type="entry name" value="Nucleotide-diphospho-sugar transferases"/>
    <property type="match status" value="1"/>
</dbReference>
<feature type="region of interest" description="Disordered" evidence="1">
    <location>
        <begin position="412"/>
        <end position="431"/>
    </location>
</feature>
<feature type="transmembrane region" description="Helical" evidence="2">
    <location>
        <begin position="368"/>
        <end position="388"/>
    </location>
</feature>
<dbReference type="Gene3D" id="3.90.550.10">
    <property type="entry name" value="Spore Coat Polysaccharide Biosynthesis Protein SpsA, Chain A"/>
    <property type="match status" value="1"/>
</dbReference>
<dbReference type="EMBL" id="VITN01000001">
    <property type="protein sequence ID" value="TWB24764.1"/>
    <property type="molecule type" value="Genomic_DNA"/>
</dbReference>
<dbReference type="OrthoDB" id="9806525at2"/>
<evidence type="ECO:0000313" key="5">
    <source>
        <dbReference type="Proteomes" id="UP000319859"/>
    </source>
</evidence>
<keyword evidence="2" id="KW-0812">Transmembrane</keyword>
<dbReference type="PANTHER" id="PTHR43646:SF3">
    <property type="entry name" value="SLR1566 PROTEIN"/>
    <property type="match status" value="1"/>
</dbReference>
<feature type="transmembrane region" description="Helical" evidence="2">
    <location>
        <begin position="342"/>
        <end position="362"/>
    </location>
</feature>
<dbReference type="InterPro" id="IPR001173">
    <property type="entry name" value="Glyco_trans_2-like"/>
</dbReference>
<dbReference type="NCBIfam" id="TIGR03469">
    <property type="entry name" value="HpnB"/>
    <property type="match status" value="1"/>
</dbReference>
<sequence length="431" mass="45828">MSLIFLIGLISLAIWVVLVFARGLFWLGLERDDMAVVPANRPGDLPSGPAPGGMTGSHGGLEGGWPSVTAIIPARNEADGIAQVIASLGAQDYPGALNIVLVDDGSDDGTADLARHAAESSGSTAALTVLAGAELAPGWTGKLWAVRQGIAHAQEGDFPPDYLWLTDADIAYAPDTLTRLVTRAQTEKRVLVSLMAKLRCQSWAERAFIPAFIYFFQMLYPFGRVNDSGSTVVAAAGGCMLVDRQALARAGGIDSIRDALIDDCALGRRLKTQGSVWLGLSDRAVSLRAYDKVDDIRRMVIRSAYAQLNYSPALLAGTVLGMLLTYVAPVLLALFNREAAGIFGALAVGLMLASFAPIQVFYRLSPMRAVTLPLIGIVYTVWTVDSAVQHWMGRGGMWKGRAQAQHVHPVQASQGQAVTGQQTGQDGTPTP</sequence>
<gene>
    <name evidence="4" type="ORF">FBZ89_101390</name>
</gene>
<dbReference type="PANTHER" id="PTHR43646">
    <property type="entry name" value="GLYCOSYLTRANSFERASE"/>
    <property type="match status" value="1"/>
</dbReference>
<name>A0A560FSZ9_9PROT</name>
<dbReference type="GO" id="GO:0016740">
    <property type="term" value="F:transferase activity"/>
    <property type="evidence" value="ECO:0007669"/>
    <property type="project" value="UniProtKB-KW"/>
</dbReference>
<evidence type="ECO:0000313" key="4">
    <source>
        <dbReference type="EMBL" id="TWB24764.1"/>
    </source>
</evidence>
<comment type="caution">
    <text evidence="4">The sequence shown here is derived from an EMBL/GenBank/DDBJ whole genome shotgun (WGS) entry which is preliminary data.</text>
</comment>
<evidence type="ECO:0000259" key="3">
    <source>
        <dbReference type="Pfam" id="PF00535"/>
    </source>
</evidence>
<dbReference type="InterPro" id="IPR029044">
    <property type="entry name" value="Nucleotide-diphossugar_trans"/>
</dbReference>
<feature type="domain" description="Glycosyltransferase 2-like" evidence="3">
    <location>
        <begin position="70"/>
        <end position="247"/>
    </location>
</feature>
<organism evidence="4 5">
    <name type="scientific">Nitrospirillum amazonense</name>
    <dbReference type="NCBI Taxonomy" id="28077"/>
    <lineage>
        <taxon>Bacteria</taxon>
        <taxon>Pseudomonadati</taxon>
        <taxon>Pseudomonadota</taxon>
        <taxon>Alphaproteobacteria</taxon>
        <taxon>Rhodospirillales</taxon>
        <taxon>Azospirillaceae</taxon>
        <taxon>Nitrospirillum</taxon>
    </lineage>
</organism>
<keyword evidence="2" id="KW-0472">Membrane</keyword>
<protein>
    <submittedName>
        <fullName evidence="4">Hopene-associated glycosyltransferase HpnB</fullName>
    </submittedName>
</protein>
<dbReference type="Pfam" id="PF00535">
    <property type="entry name" value="Glycos_transf_2"/>
    <property type="match status" value="1"/>
</dbReference>
<dbReference type="RefSeq" id="WP_145748336.1">
    <property type="nucleotide sequence ID" value="NZ_VITN01000001.1"/>
</dbReference>
<accession>A0A560FSZ9</accession>
<evidence type="ECO:0000256" key="1">
    <source>
        <dbReference type="SAM" id="MobiDB-lite"/>
    </source>
</evidence>
<evidence type="ECO:0000256" key="2">
    <source>
        <dbReference type="SAM" id="Phobius"/>
    </source>
</evidence>
<keyword evidence="4" id="KW-0808">Transferase</keyword>
<proteinExistence type="predicted"/>
<dbReference type="Proteomes" id="UP000319859">
    <property type="component" value="Unassembled WGS sequence"/>
</dbReference>
<dbReference type="AlphaFoldDB" id="A0A560FSZ9"/>
<dbReference type="InterPro" id="IPR017832">
    <property type="entry name" value="Glyco_trans_2_hopen-assoc_HpnB"/>
</dbReference>
<reference evidence="4 5" key="1">
    <citation type="submission" date="2019-06" db="EMBL/GenBank/DDBJ databases">
        <title>Genomic Encyclopedia of Type Strains, Phase IV (KMG-V): Genome sequencing to study the core and pangenomes of soil and plant-associated prokaryotes.</title>
        <authorList>
            <person name="Whitman W."/>
        </authorList>
    </citation>
    <scope>NUCLEOTIDE SEQUENCE [LARGE SCALE GENOMIC DNA]</scope>
    <source>
        <strain evidence="4 5">BR 11880</strain>
    </source>
</reference>
<keyword evidence="2" id="KW-1133">Transmembrane helix</keyword>